<dbReference type="InterPro" id="IPR015797">
    <property type="entry name" value="NUDIX_hydrolase-like_dom_sf"/>
</dbReference>
<protein>
    <submittedName>
        <fullName evidence="6">NUDIX domain-containing protein</fullName>
    </submittedName>
</protein>
<feature type="domain" description="Nudix hydrolase" evidence="5">
    <location>
        <begin position="34"/>
        <end position="161"/>
    </location>
</feature>
<dbReference type="Proteomes" id="UP000293719">
    <property type="component" value="Chromosome"/>
</dbReference>
<evidence type="ECO:0000313" key="6">
    <source>
        <dbReference type="EMBL" id="QBK29143.1"/>
    </source>
</evidence>
<dbReference type="SUPFAM" id="SSF55811">
    <property type="entry name" value="Nudix"/>
    <property type="match status" value="1"/>
</dbReference>
<keyword evidence="3" id="KW-0460">Magnesium</keyword>
<reference evidence="6 7" key="1">
    <citation type="journal article" date="2017" name="Int. J. Syst. Evol. Microbiol.">
        <title>Roseitalea porphyridii gen. nov., sp. nov., isolated from a red alga, and reclassification of Hoeflea suaedae Chung et al. 2013 as Pseudohoeflea suaedae gen. nov., comb. nov.</title>
        <authorList>
            <person name="Hyeon J.W."/>
            <person name="Jeong S.E."/>
            <person name="Baek K."/>
            <person name="Jeon C.O."/>
        </authorList>
    </citation>
    <scope>NUCLEOTIDE SEQUENCE [LARGE SCALE GENOMIC DNA]</scope>
    <source>
        <strain evidence="6 7">MA7-20</strain>
    </source>
</reference>
<evidence type="ECO:0000259" key="5">
    <source>
        <dbReference type="PROSITE" id="PS51462"/>
    </source>
</evidence>
<dbReference type="InterPro" id="IPR020476">
    <property type="entry name" value="Nudix_hydrolase"/>
</dbReference>
<organism evidence="6 7">
    <name type="scientific">Roseitalea porphyridii</name>
    <dbReference type="NCBI Taxonomy" id="1852022"/>
    <lineage>
        <taxon>Bacteria</taxon>
        <taxon>Pseudomonadati</taxon>
        <taxon>Pseudomonadota</taxon>
        <taxon>Alphaproteobacteria</taxon>
        <taxon>Hyphomicrobiales</taxon>
        <taxon>Ahrensiaceae</taxon>
        <taxon>Roseitalea</taxon>
    </lineage>
</organism>
<dbReference type="GO" id="GO:0016787">
    <property type="term" value="F:hydrolase activity"/>
    <property type="evidence" value="ECO:0007669"/>
    <property type="project" value="UniProtKB-KW"/>
</dbReference>
<name>A0A4P6UXA2_9HYPH</name>
<comment type="similarity">
    <text evidence="4">Belongs to the Nudix hydrolase family.</text>
</comment>
<evidence type="ECO:0000256" key="4">
    <source>
        <dbReference type="RuleBase" id="RU003476"/>
    </source>
</evidence>
<evidence type="ECO:0000256" key="3">
    <source>
        <dbReference type="ARBA" id="ARBA00022842"/>
    </source>
</evidence>
<dbReference type="PROSITE" id="PS51462">
    <property type="entry name" value="NUDIX"/>
    <property type="match status" value="1"/>
</dbReference>
<dbReference type="InterPro" id="IPR029401">
    <property type="entry name" value="Nudix_N"/>
</dbReference>
<evidence type="ECO:0000256" key="2">
    <source>
        <dbReference type="ARBA" id="ARBA00022801"/>
    </source>
</evidence>
<dbReference type="OrthoDB" id="9761969at2"/>
<dbReference type="PROSITE" id="PS00893">
    <property type="entry name" value="NUDIX_BOX"/>
    <property type="match status" value="1"/>
</dbReference>
<evidence type="ECO:0000313" key="7">
    <source>
        <dbReference type="Proteomes" id="UP000293719"/>
    </source>
</evidence>
<accession>A0A4P6UXA2</accession>
<dbReference type="PRINTS" id="PR00502">
    <property type="entry name" value="NUDIXFAMILY"/>
</dbReference>
<dbReference type="CDD" id="cd04511">
    <property type="entry name" value="NUDIX_Hydrolase"/>
    <property type="match status" value="1"/>
</dbReference>
<keyword evidence="7" id="KW-1185">Reference proteome</keyword>
<proteinExistence type="inferred from homology"/>
<dbReference type="Gene3D" id="3.90.79.10">
    <property type="entry name" value="Nucleoside Triphosphate Pyrophosphohydrolase"/>
    <property type="match status" value="1"/>
</dbReference>
<dbReference type="Pfam" id="PF14803">
    <property type="entry name" value="Zn_ribbon_Nudix"/>
    <property type="match status" value="1"/>
</dbReference>
<evidence type="ECO:0000256" key="1">
    <source>
        <dbReference type="ARBA" id="ARBA00001946"/>
    </source>
</evidence>
<dbReference type="PANTHER" id="PTHR43222:SF2">
    <property type="entry name" value="NUDIX HYDROLASE 23, CHLOROPLASTIC"/>
    <property type="match status" value="1"/>
</dbReference>
<dbReference type="PANTHER" id="PTHR43222">
    <property type="entry name" value="NUDIX HYDROLASE 23"/>
    <property type="match status" value="1"/>
</dbReference>
<keyword evidence="2 4" id="KW-0378">Hydrolase</keyword>
<dbReference type="KEGG" id="rpod:E0E05_00175"/>
<dbReference type="EMBL" id="CP036532">
    <property type="protein sequence ID" value="QBK29143.1"/>
    <property type="molecule type" value="Genomic_DNA"/>
</dbReference>
<dbReference type="Gene3D" id="2.20.70.10">
    <property type="match status" value="1"/>
</dbReference>
<dbReference type="AlphaFoldDB" id="A0A4P6UXA2"/>
<dbReference type="Pfam" id="PF00293">
    <property type="entry name" value="NUDIX"/>
    <property type="match status" value="1"/>
</dbReference>
<sequence>MNDHMRPRFTRTRPDGDTHHRDVCDRCGFVAYENPKIVVGSVVTHAGKVLLCRRAIEPRRGYWTVPAGYLELGETPEEGAAREAREEANASLTLHGLLSVYTVRRLSQVQLIYRASLTDGLFSAGEETLEAVLFDWRDIPWDDLAFPTVHWMLQHQRAFEAGDATPPFGNPSETD</sequence>
<comment type="cofactor">
    <cofactor evidence="1">
        <name>Mg(2+)</name>
        <dbReference type="ChEBI" id="CHEBI:18420"/>
    </cofactor>
</comment>
<dbReference type="InterPro" id="IPR020084">
    <property type="entry name" value="NUDIX_hydrolase_CS"/>
</dbReference>
<gene>
    <name evidence="6" type="ORF">E0E05_00175</name>
</gene>
<dbReference type="InterPro" id="IPR000086">
    <property type="entry name" value="NUDIX_hydrolase_dom"/>
</dbReference>